<dbReference type="Gene3D" id="2.160.20.80">
    <property type="entry name" value="E3 ubiquitin-protein ligase SopA"/>
    <property type="match status" value="2"/>
</dbReference>
<dbReference type="PANTHER" id="PTHR14136:SF17">
    <property type="entry name" value="BTB_POZ DOMAIN-CONTAINING PROTEIN KCTD9"/>
    <property type="match status" value="1"/>
</dbReference>
<keyword evidence="7" id="KW-0964">Secreted</keyword>
<protein>
    <recommendedName>
        <fullName evidence="6">E3 ubiquitin-protein ligase SopA</fullName>
        <ecNumber evidence="5">2.3.2.26</ecNumber>
    </recommendedName>
    <alternativeName>
        <fullName evidence="14">HECT-type E3 ubiquitin transferase SopA</fullName>
    </alternativeName>
    <alternativeName>
        <fullName evidence="12">Salmonella outer protein A</fullName>
    </alternativeName>
    <alternativeName>
        <fullName evidence="13">Secreted effector protein SopA</fullName>
    </alternativeName>
</protein>
<evidence type="ECO:0000259" key="15">
    <source>
        <dbReference type="Pfam" id="PF13979"/>
    </source>
</evidence>
<evidence type="ECO:0000256" key="13">
    <source>
        <dbReference type="ARBA" id="ARBA00030158"/>
    </source>
</evidence>
<evidence type="ECO:0000256" key="10">
    <source>
        <dbReference type="ARBA" id="ARBA00022843"/>
    </source>
</evidence>
<dbReference type="InterPro" id="IPR038270">
    <property type="entry name" value="SopA-like_catalytic_sf"/>
</dbReference>
<evidence type="ECO:0000259" key="16">
    <source>
        <dbReference type="Pfam" id="PF13981"/>
    </source>
</evidence>
<comment type="subcellular location">
    <subcellularLocation>
        <location evidence="2">Host cell</location>
    </subcellularLocation>
    <subcellularLocation>
        <location evidence="3">Secreted</location>
    </subcellularLocation>
</comment>
<feature type="domain" description="E3 ubiquitin ligase SopA-like central" evidence="16">
    <location>
        <begin position="377"/>
        <end position="499"/>
    </location>
</feature>
<evidence type="ECO:0000256" key="14">
    <source>
        <dbReference type="ARBA" id="ARBA00032669"/>
    </source>
</evidence>
<evidence type="ECO:0000256" key="11">
    <source>
        <dbReference type="ARBA" id="ARBA00023026"/>
    </source>
</evidence>
<dbReference type="InterPro" id="IPR051082">
    <property type="entry name" value="Pentapeptide-BTB/POZ_domain"/>
</dbReference>
<keyword evidence="9" id="KW-0833">Ubl conjugation pathway</keyword>
<dbReference type="SUPFAM" id="SSF141571">
    <property type="entry name" value="Pentapeptide repeat-like"/>
    <property type="match status" value="2"/>
</dbReference>
<comment type="catalytic activity">
    <reaction evidence="1">
        <text>S-ubiquitinyl-[E2 ubiquitin-conjugating enzyme]-L-cysteine + [acceptor protein]-L-lysine = [E2 ubiquitin-conjugating enzyme]-L-cysteine + N(6)-ubiquitinyl-[acceptor protein]-L-lysine.</text>
        <dbReference type="EC" id="2.3.2.26"/>
    </reaction>
</comment>
<evidence type="ECO:0000256" key="5">
    <source>
        <dbReference type="ARBA" id="ARBA00012485"/>
    </source>
</evidence>
<dbReference type="InterPro" id="IPR001646">
    <property type="entry name" value="5peptide_repeat"/>
</dbReference>
<dbReference type="PANTHER" id="PTHR14136">
    <property type="entry name" value="BTB_POZ DOMAIN-CONTAINING PROTEIN KCTD9"/>
    <property type="match status" value="1"/>
</dbReference>
<dbReference type="InterPro" id="IPR025726">
    <property type="entry name" value="SopA-like_central"/>
</dbReference>
<dbReference type="Pfam" id="PF00805">
    <property type="entry name" value="Pentapeptide"/>
    <property type="match status" value="5"/>
</dbReference>
<dbReference type="EC" id="2.3.2.26" evidence="5"/>
<dbReference type="Gene3D" id="3.40.1850.10">
    <property type="entry name" value="HECT-like ubiquitin ligase"/>
    <property type="match status" value="1"/>
</dbReference>
<dbReference type="Gene3D" id="1.10.4140.10">
    <property type="entry name" value="effector protein (NleL)"/>
    <property type="match status" value="1"/>
</dbReference>
<dbReference type="InterPro" id="IPR025725">
    <property type="entry name" value="SopA-like_cat"/>
</dbReference>
<evidence type="ECO:0000256" key="9">
    <source>
        <dbReference type="ARBA" id="ARBA00022786"/>
    </source>
</evidence>
<proteinExistence type="inferred from homology"/>
<dbReference type="Pfam" id="PF13981">
    <property type="entry name" value="SopA"/>
    <property type="match status" value="1"/>
</dbReference>
<evidence type="ECO:0000256" key="6">
    <source>
        <dbReference type="ARBA" id="ARBA00021624"/>
    </source>
</evidence>
<evidence type="ECO:0000256" key="8">
    <source>
        <dbReference type="ARBA" id="ARBA00022679"/>
    </source>
</evidence>
<dbReference type="Pfam" id="PF13979">
    <property type="entry name" value="SopA_C"/>
    <property type="match status" value="1"/>
</dbReference>
<evidence type="ECO:0000256" key="7">
    <source>
        <dbReference type="ARBA" id="ARBA00022525"/>
    </source>
</evidence>
<dbReference type="EMBL" id="CP157947">
    <property type="protein sequence ID" value="XBS68130.1"/>
    <property type="molecule type" value="Genomic_DNA"/>
</dbReference>
<feature type="domain" description="E3 ubiquitin-protein ligase SopA-like catalytic" evidence="15">
    <location>
        <begin position="607"/>
        <end position="775"/>
    </location>
</feature>
<keyword evidence="10" id="KW-0832">Ubl conjugation</keyword>
<organism evidence="17">
    <name type="scientific">Acerihabitans sp. KWT182</name>
    <dbReference type="NCBI Taxonomy" id="3157919"/>
    <lineage>
        <taxon>Bacteria</taxon>
        <taxon>Pseudomonadati</taxon>
        <taxon>Pseudomonadota</taxon>
        <taxon>Gammaproteobacteria</taxon>
        <taxon>Enterobacterales</taxon>
        <taxon>Pectobacteriaceae</taxon>
        <taxon>Acerihabitans</taxon>
    </lineage>
</organism>
<keyword evidence="8" id="KW-0808">Transferase</keyword>
<dbReference type="GO" id="GO:0005576">
    <property type="term" value="C:extracellular region"/>
    <property type="evidence" value="ECO:0007669"/>
    <property type="project" value="UniProtKB-SubCell"/>
</dbReference>
<evidence type="ECO:0000256" key="12">
    <source>
        <dbReference type="ARBA" id="ARBA00029915"/>
    </source>
</evidence>
<gene>
    <name evidence="17" type="ORF">ABK905_14840</name>
</gene>
<evidence type="ECO:0000256" key="3">
    <source>
        <dbReference type="ARBA" id="ARBA00004613"/>
    </source>
</evidence>
<sequence>MMNIDAKGIINIESCHKKRPLSQEEVDYKNAMQLRLRRVCPYNNQSLSQKYCSFIERTLFSIKRARLNGQNLIKLDLKGQDLRAAHLRGANLRGADLREADLRGVNLSEADLQGVNLSGADLRGANLNRSQLRNAELLKTNISGATLRNAKLNNANLSGADLRGADLSKADLDMAYLVFANLTGAVLNKAVLSRASLRSADLRQTNLKGVNLKRVSLRDVNLSGYDLSGRDLRGLDMRSTNLSGANLQNTRLANAMLSGSNLSEANLAGANLSAATLYGANLSGATLCGANLKGVDWTGVNLTGANLTRATVVVTQCNWPRFLTVKPSFKQFDEASLRLVLPHQWDDDMLNQHLHHIDNIGSGSLLTLIDSLDNNDLKSHLALQIMKSLKGVNVSSVALPLVSVLGKAPYCHHKILLTWLGPICARYLAKYNASIMPPLAAPVLNVALEDFHQAPYKMLHQNGLFIQVIKQGMGGDELLRKKAQQIYQSYLNHQKVVAYTRQHTFGNFNGEPDWSDNHLANFLLFSERKNGKVLMLSQTTLDGMLMPDPEKPVWHLMYVYQEDKNLNLSEFKLFELFRTEFRLFLKSYQSLFKNRKLYGFLNVLHLGDMHAIFQSATEEAYCAQKLVSLEQQMELNLIFQKLLQDSPQAERLFLTQAHYRDIVAALGLSVADNTRQGQTLLCLAALFAKYSSSDIFGTEEESPLILRSYAWALMDKAHEVDSSIFASIEQYLDWENRLLGLNGAYTCSAVIYDLMTEHLRPQSPEILAAMIPPSWS</sequence>
<dbReference type="GO" id="GO:0043657">
    <property type="term" value="C:host cell"/>
    <property type="evidence" value="ECO:0007669"/>
    <property type="project" value="UniProtKB-SubCell"/>
</dbReference>
<keyword evidence="11" id="KW-0843">Virulence</keyword>
<dbReference type="GO" id="GO:0061630">
    <property type="term" value="F:ubiquitin protein ligase activity"/>
    <property type="evidence" value="ECO:0007669"/>
    <property type="project" value="UniProtKB-EC"/>
</dbReference>
<name>A0AAU7Q4Z8_9GAMM</name>
<evidence type="ECO:0000256" key="2">
    <source>
        <dbReference type="ARBA" id="ARBA00004340"/>
    </source>
</evidence>
<evidence type="ECO:0000256" key="1">
    <source>
        <dbReference type="ARBA" id="ARBA00000885"/>
    </source>
</evidence>
<accession>A0AAU7Q4Z8</accession>
<dbReference type="GO" id="GO:0016567">
    <property type="term" value="P:protein ubiquitination"/>
    <property type="evidence" value="ECO:0007669"/>
    <property type="project" value="InterPro"/>
</dbReference>
<comment type="similarity">
    <text evidence="4">Belongs to the SopA E3 ligase family.</text>
</comment>
<evidence type="ECO:0000313" key="17">
    <source>
        <dbReference type="EMBL" id="XBS68130.1"/>
    </source>
</evidence>
<dbReference type="Gene3D" id="1.25.40.300">
    <property type="entry name" value="Putative secreted effector protein"/>
    <property type="match status" value="1"/>
</dbReference>
<reference evidence="17" key="1">
    <citation type="submission" date="2024-06" db="EMBL/GenBank/DDBJ databases">
        <authorList>
            <person name="Coelho C."/>
            <person name="Bento M."/>
            <person name="Garcia E."/>
            <person name="Camelo A."/>
            <person name="Brandao I."/>
            <person name="Espirito Santo C."/>
            <person name="Trovao J."/>
            <person name="Verissimo A."/>
            <person name="Costa J."/>
            <person name="Tiago I."/>
        </authorList>
    </citation>
    <scope>NUCLEOTIDE SEQUENCE</scope>
    <source>
        <strain evidence="17">KWT182</strain>
    </source>
</reference>
<dbReference type="AlphaFoldDB" id="A0AAU7Q4Z8"/>
<evidence type="ECO:0000256" key="4">
    <source>
        <dbReference type="ARBA" id="ARBA00006549"/>
    </source>
</evidence>